<feature type="compositionally biased region" description="Polar residues" evidence="1">
    <location>
        <begin position="210"/>
        <end position="224"/>
    </location>
</feature>
<evidence type="ECO:0000256" key="1">
    <source>
        <dbReference type="SAM" id="MobiDB-lite"/>
    </source>
</evidence>
<accession>A0AAD6XZF7</accession>
<evidence type="ECO:0000313" key="3">
    <source>
        <dbReference type="Proteomes" id="UP001222325"/>
    </source>
</evidence>
<protein>
    <submittedName>
        <fullName evidence="2">Uncharacterized protein</fullName>
    </submittedName>
</protein>
<dbReference type="EMBL" id="JARJCN010000007">
    <property type="protein sequence ID" value="KAJ7099264.1"/>
    <property type="molecule type" value="Genomic_DNA"/>
</dbReference>
<name>A0AAD6XZF7_9AGAR</name>
<dbReference type="Proteomes" id="UP001222325">
    <property type="component" value="Unassembled WGS sequence"/>
</dbReference>
<gene>
    <name evidence="2" type="ORF">B0H15DRAFT_796953</name>
</gene>
<organism evidence="2 3">
    <name type="scientific">Mycena belliarum</name>
    <dbReference type="NCBI Taxonomy" id="1033014"/>
    <lineage>
        <taxon>Eukaryota</taxon>
        <taxon>Fungi</taxon>
        <taxon>Dikarya</taxon>
        <taxon>Basidiomycota</taxon>
        <taxon>Agaricomycotina</taxon>
        <taxon>Agaricomycetes</taxon>
        <taxon>Agaricomycetidae</taxon>
        <taxon>Agaricales</taxon>
        <taxon>Marasmiineae</taxon>
        <taxon>Mycenaceae</taxon>
        <taxon>Mycena</taxon>
    </lineage>
</organism>
<proteinExistence type="predicted"/>
<keyword evidence="3" id="KW-1185">Reference proteome</keyword>
<dbReference type="AlphaFoldDB" id="A0AAD6XZF7"/>
<sequence length="552" mass="59841">MSRSHRNRIWSCYTTSPDPLSGMDSLCQTCSRLTSHVLKPAHVVPVGDGFILHPDLAEPLAEAVPAIDSLLRVAAYHSPRNAQYIGDKEFQVLTMTAGRHSYATQRQIVTDWFTLMEHLTAAMRELRALCIGDTSNPSRGVRSSRAPSINPELPLALRGELPRTSRDSYGTRIAPEVSSRSHSRFRAIDTEPQELKSVIGVSTKKEKQSRTSTMLRGASANHSGYTPLKRDSMSSCRRYLAPAMVERGGLQVEMAEPRAAVSLPKDEGCTPAVPILEALPSRAAPPHYAALSPDTIRGGRARAAPPGPCSKPRLQEEAAKPAALTPLQRSPASARVEDEAAIDLRGLQDVKDPFPHPRIEALDVARVTPPPKSPAPVPAIADTVELGGLRDEVTLPRMAASARVPMEGAVAERDARQGLDRLARSHLAAESSAQWLSETESSAWQRSGIPQERILHDVDTVPNQQDAASRGKELRTVDRHSSVLVRGVATSSAPRPLASPLPRSIDTDGKAFALVNAIVRTIPSSHLVFDAHGDLVPEIAWEREGIGTRPWP</sequence>
<feature type="region of interest" description="Disordered" evidence="1">
    <location>
        <begin position="285"/>
        <end position="334"/>
    </location>
</feature>
<feature type="region of interest" description="Disordered" evidence="1">
    <location>
        <begin position="202"/>
        <end position="230"/>
    </location>
</feature>
<reference evidence="2" key="1">
    <citation type="submission" date="2023-03" db="EMBL/GenBank/DDBJ databases">
        <title>Massive genome expansion in bonnet fungi (Mycena s.s.) driven by repeated elements and novel gene families across ecological guilds.</title>
        <authorList>
            <consortium name="Lawrence Berkeley National Laboratory"/>
            <person name="Harder C.B."/>
            <person name="Miyauchi S."/>
            <person name="Viragh M."/>
            <person name="Kuo A."/>
            <person name="Thoen E."/>
            <person name="Andreopoulos B."/>
            <person name="Lu D."/>
            <person name="Skrede I."/>
            <person name="Drula E."/>
            <person name="Henrissat B."/>
            <person name="Morin E."/>
            <person name="Kohler A."/>
            <person name="Barry K."/>
            <person name="LaButti K."/>
            <person name="Morin E."/>
            <person name="Salamov A."/>
            <person name="Lipzen A."/>
            <person name="Mereny Z."/>
            <person name="Hegedus B."/>
            <person name="Baldrian P."/>
            <person name="Stursova M."/>
            <person name="Weitz H."/>
            <person name="Taylor A."/>
            <person name="Grigoriev I.V."/>
            <person name="Nagy L.G."/>
            <person name="Martin F."/>
            <person name="Kauserud H."/>
        </authorList>
    </citation>
    <scope>NUCLEOTIDE SEQUENCE</scope>
    <source>
        <strain evidence="2">CBHHK173m</strain>
    </source>
</reference>
<comment type="caution">
    <text evidence="2">The sequence shown here is derived from an EMBL/GenBank/DDBJ whole genome shotgun (WGS) entry which is preliminary data.</text>
</comment>
<evidence type="ECO:0000313" key="2">
    <source>
        <dbReference type="EMBL" id="KAJ7099264.1"/>
    </source>
</evidence>